<protein>
    <submittedName>
        <fullName evidence="1">Uncharacterized protein</fullName>
    </submittedName>
</protein>
<dbReference type="EMBL" id="CM047747">
    <property type="protein sequence ID" value="KAJ0017895.1"/>
    <property type="molecule type" value="Genomic_DNA"/>
</dbReference>
<organism evidence="1 2">
    <name type="scientific">Pistacia integerrima</name>
    <dbReference type="NCBI Taxonomy" id="434235"/>
    <lineage>
        <taxon>Eukaryota</taxon>
        <taxon>Viridiplantae</taxon>
        <taxon>Streptophyta</taxon>
        <taxon>Embryophyta</taxon>
        <taxon>Tracheophyta</taxon>
        <taxon>Spermatophyta</taxon>
        <taxon>Magnoliopsida</taxon>
        <taxon>eudicotyledons</taxon>
        <taxon>Gunneridae</taxon>
        <taxon>Pentapetalae</taxon>
        <taxon>rosids</taxon>
        <taxon>malvids</taxon>
        <taxon>Sapindales</taxon>
        <taxon>Anacardiaceae</taxon>
        <taxon>Pistacia</taxon>
    </lineage>
</organism>
<comment type="caution">
    <text evidence="1">The sequence shown here is derived from an EMBL/GenBank/DDBJ whole genome shotgun (WGS) entry which is preliminary data.</text>
</comment>
<keyword evidence="2" id="KW-1185">Reference proteome</keyword>
<evidence type="ECO:0000313" key="1">
    <source>
        <dbReference type="EMBL" id="KAJ0017895.1"/>
    </source>
</evidence>
<evidence type="ECO:0000313" key="2">
    <source>
        <dbReference type="Proteomes" id="UP001163603"/>
    </source>
</evidence>
<accession>A0ACC0XK80</accession>
<sequence length="71" mass="7969">MMSSLILFVFEEGDLEALSPLFASGSEFISSRSSDKVGEALLEQKTSKTIASKFQKMMTTFFRYILFTLSV</sequence>
<name>A0ACC0XK80_9ROSI</name>
<dbReference type="Proteomes" id="UP001163603">
    <property type="component" value="Chromosome 12"/>
</dbReference>
<gene>
    <name evidence="1" type="ORF">Pint_09570</name>
</gene>
<reference evidence="2" key="1">
    <citation type="journal article" date="2023" name="G3 (Bethesda)">
        <title>Genome assembly and association tests identify interacting loci associated with vigor, precocity, and sex in interspecific pistachio rootstocks.</title>
        <authorList>
            <person name="Palmer W."/>
            <person name="Jacygrad E."/>
            <person name="Sagayaradj S."/>
            <person name="Cavanaugh K."/>
            <person name="Han R."/>
            <person name="Bertier L."/>
            <person name="Beede B."/>
            <person name="Kafkas S."/>
            <person name="Golino D."/>
            <person name="Preece J."/>
            <person name="Michelmore R."/>
        </authorList>
    </citation>
    <scope>NUCLEOTIDE SEQUENCE [LARGE SCALE GENOMIC DNA]</scope>
</reference>
<proteinExistence type="predicted"/>